<dbReference type="Gene3D" id="3.30.428.10">
    <property type="entry name" value="HIT-like"/>
    <property type="match status" value="1"/>
</dbReference>
<dbReference type="EC" id="3.6.1.59" evidence="3"/>
<evidence type="ECO:0000256" key="2">
    <source>
        <dbReference type="ARBA" id="ARBA00010208"/>
    </source>
</evidence>
<organism evidence="10">
    <name type="scientific">Gongylonema pulchrum</name>
    <dbReference type="NCBI Taxonomy" id="637853"/>
    <lineage>
        <taxon>Eukaryota</taxon>
        <taxon>Metazoa</taxon>
        <taxon>Ecdysozoa</taxon>
        <taxon>Nematoda</taxon>
        <taxon>Chromadorea</taxon>
        <taxon>Rhabditida</taxon>
        <taxon>Spirurina</taxon>
        <taxon>Spiruromorpha</taxon>
        <taxon>Spiruroidea</taxon>
        <taxon>Gongylonematidae</taxon>
        <taxon>Gongylonema</taxon>
    </lineage>
</organism>
<evidence type="ECO:0000256" key="9">
    <source>
        <dbReference type="ARBA" id="ARBA00048222"/>
    </source>
</evidence>
<dbReference type="WBParaSite" id="GPUH_0001807801-mRNA-1">
    <property type="protein sequence ID" value="GPUH_0001807801-mRNA-1"/>
    <property type="gene ID" value="GPUH_0001807801"/>
</dbReference>
<dbReference type="AlphaFoldDB" id="A0A183EAR2"/>
<dbReference type="GO" id="GO:0000932">
    <property type="term" value="C:P-body"/>
    <property type="evidence" value="ECO:0007669"/>
    <property type="project" value="TreeGrafter"/>
</dbReference>
<dbReference type="InterPro" id="IPR008594">
    <property type="entry name" value="DcpS/DCS2"/>
</dbReference>
<dbReference type="GO" id="GO:0005634">
    <property type="term" value="C:nucleus"/>
    <property type="evidence" value="ECO:0007669"/>
    <property type="project" value="UniProtKB-SubCell"/>
</dbReference>
<keyword evidence="5" id="KW-0378">Hydrolase</keyword>
<comment type="subcellular location">
    <subcellularLocation>
        <location evidence="1">Nucleus</location>
    </subcellularLocation>
</comment>
<keyword evidence="6" id="KW-0539">Nucleus</keyword>
<dbReference type="SUPFAM" id="SSF54197">
    <property type="entry name" value="HIT-like"/>
    <property type="match status" value="1"/>
</dbReference>
<comment type="catalytic activity">
    <reaction evidence="9">
        <text>a 5'-end (N(7)-methyl 5'-triphosphoguanosine)-ribonucleoside in mRNA + H2O = N(7)-methyl-GMP + a 5'-end diphospho-ribonucleoside in mRNA + 2 H(+)</text>
        <dbReference type="Rhea" id="RHEA:65388"/>
        <dbReference type="Rhea" id="RHEA-COMP:17165"/>
        <dbReference type="Rhea" id="RHEA-COMP:17167"/>
        <dbReference type="ChEBI" id="CHEBI:15377"/>
        <dbReference type="ChEBI" id="CHEBI:15378"/>
        <dbReference type="ChEBI" id="CHEBI:58285"/>
        <dbReference type="ChEBI" id="CHEBI:156461"/>
        <dbReference type="ChEBI" id="CHEBI:167616"/>
        <dbReference type="EC" id="3.6.1.59"/>
    </reaction>
</comment>
<dbReference type="GO" id="GO:0000340">
    <property type="term" value="F:RNA 7-methylguanosine cap binding"/>
    <property type="evidence" value="ECO:0007669"/>
    <property type="project" value="TreeGrafter"/>
</dbReference>
<dbReference type="GO" id="GO:0000290">
    <property type="term" value="P:deadenylation-dependent decapping of nuclear-transcribed mRNA"/>
    <property type="evidence" value="ECO:0007669"/>
    <property type="project" value="InterPro"/>
</dbReference>
<dbReference type="Pfam" id="PF11969">
    <property type="entry name" value="DcpS_C"/>
    <property type="match status" value="1"/>
</dbReference>
<name>A0A183EAR2_9BILA</name>
<evidence type="ECO:0000256" key="5">
    <source>
        <dbReference type="ARBA" id="ARBA00022801"/>
    </source>
</evidence>
<evidence type="ECO:0000313" key="10">
    <source>
        <dbReference type="WBParaSite" id="GPUH_0001807801-mRNA-1"/>
    </source>
</evidence>
<reference evidence="10" key="1">
    <citation type="submission" date="2016-06" db="UniProtKB">
        <authorList>
            <consortium name="WormBaseParasite"/>
        </authorList>
    </citation>
    <scope>IDENTIFICATION</scope>
</reference>
<protein>
    <recommendedName>
        <fullName evidence="4">m7GpppX diphosphatase</fullName>
        <ecNumber evidence="3">3.6.1.59</ecNumber>
    </recommendedName>
    <alternativeName>
        <fullName evidence="8">Decapping scavenger enzyme</fullName>
    </alternativeName>
    <alternativeName>
        <fullName evidence="7">Scavenger mRNA-decapping enzyme DcpS</fullName>
    </alternativeName>
</protein>
<dbReference type="PANTHER" id="PTHR12978:SF0">
    <property type="entry name" value="M7GPPPX DIPHOSPHATASE"/>
    <property type="match status" value="1"/>
</dbReference>
<evidence type="ECO:0000256" key="6">
    <source>
        <dbReference type="ARBA" id="ARBA00023242"/>
    </source>
</evidence>
<comment type="similarity">
    <text evidence="2">Belongs to the HIT family.</text>
</comment>
<evidence type="ECO:0000256" key="8">
    <source>
        <dbReference type="ARBA" id="ARBA00030609"/>
    </source>
</evidence>
<dbReference type="PANTHER" id="PTHR12978">
    <property type="entry name" value="HISTIDINE TRIAD HIT PROTEIN MEMBER"/>
    <property type="match status" value="1"/>
</dbReference>
<evidence type="ECO:0000256" key="3">
    <source>
        <dbReference type="ARBA" id="ARBA00012520"/>
    </source>
</evidence>
<dbReference type="InterPro" id="IPR036265">
    <property type="entry name" value="HIT-like_sf"/>
</dbReference>
<proteinExistence type="inferred from homology"/>
<evidence type="ECO:0000256" key="7">
    <source>
        <dbReference type="ARBA" id="ARBA00029885"/>
    </source>
</evidence>
<evidence type="ECO:0000256" key="1">
    <source>
        <dbReference type="ARBA" id="ARBA00004123"/>
    </source>
</evidence>
<dbReference type="FunFam" id="3.30.428.10:FF:000006">
    <property type="entry name" value="m7GpppX diphosphatase"/>
    <property type="match status" value="1"/>
</dbReference>
<evidence type="ECO:0000256" key="4">
    <source>
        <dbReference type="ARBA" id="ARBA00015636"/>
    </source>
</evidence>
<accession>A0A183EAR2</accession>
<dbReference type="GO" id="GO:0140932">
    <property type="term" value="F:5'-(N(7)-methyl 5'-triphosphoguanosine)-[mRNA] diphosphatase activity"/>
    <property type="evidence" value="ECO:0007669"/>
    <property type="project" value="UniProtKB-EC"/>
</dbReference>
<sequence>LLEHRAEVERIIFEDLDPHNGFLLAPDLKWDGKQLENLYVQAIVRRRGIRSIRDLTANDLPLLNNIREKGYLAIREKYGIDEHQIRAYFHYQPTYYHLHVHFIHVSYDAPASGVAKAYLLEDVINNIKLVPDYYQRATLTFILKQNDPLLQLFRTSQNW</sequence>